<organism evidence="1 2">
    <name type="scientific">Actinopolyspora mzabensis</name>
    <dbReference type="NCBI Taxonomy" id="995066"/>
    <lineage>
        <taxon>Bacteria</taxon>
        <taxon>Bacillati</taxon>
        <taxon>Actinomycetota</taxon>
        <taxon>Actinomycetes</taxon>
        <taxon>Actinopolysporales</taxon>
        <taxon>Actinopolysporaceae</taxon>
        <taxon>Actinopolyspora</taxon>
    </lineage>
</organism>
<reference evidence="2" key="1">
    <citation type="submission" date="2016-10" db="EMBL/GenBank/DDBJ databases">
        <authorList>
            <person name="Varghese N."/>
            <person name="Submissions S."/>
        </authorList>
    </citation>
    <scope>NUCLEOTIDE SEQUENCE [LARGE SCALE GENOMIC DNA]</scope>
    <source>
        <strain evidence="2">DSM 45460</strain>
    </source>
</reference>
<proteinExistence type="predicted"/>
<keyword evidence="2" id="KW-1185">Reference proteome</keyword>
<gene>
    <name evidence="1" type="ORF">SAMN04487820_102532</name>
</gene>
<dbReference type="Proteomes" id="UP000199213">
    <property type="component" value="Unassembled WGS sequence"/>
</dbReference>
<evidence type="ECO:0000313" key="2">
    <source>
        <dbReference type="Proteomes" id="UP000199213"/>
    </source>
</evidence>
<dbReference type="EMBL" id="FNFM01000002">
    <property type="protein sequence ID" value="SDJ88814.1"/>
    <property type="molecule type" value="Genomic_DNA"/>
</dbReference>
<evidence type="ECO:0000313" key="1">
    <source>
        <dbReference type="EMBL" id="SDJ88814.1"/>
    </source>
</evidence>
<accession>A0A1G8XES0</accession>
<protein>
    <submittedName>
        <fullName evidence="1">Uncharacterized protein</fullName>
    </submittedName>
</protein>
<dbReference type="AlphaFoldDB" id="A0A1G8XES0"/>
<name>A0A1G8XES0_ACTMZ</name>
<sequence length="64" mass="7159">MAHIPGCFHKGDDPDYSDWGEIRDVPRAWERIGNGDVIAANAGANVELRANQRCKDCDNRARHP</sequence>